<evidence type="ECO:0000256" key="3">
    <source>
        <dbReference type="ARBA" id="ARBA00007380"/>
    </source>
</evidence>
<evidence type="ECO:0000256" key="6">
    <source>
        <dbReference type="ARBA" id="ARBA00022553"/>
    </source>
</evidence>
<dbReference type="InterPro" id="IPR036736">
    <property type="entry name" value="ACP-like_sf"/>
</dbReference>
<organism evidence="10 11">
    <name type="scientific">Micromonospora andamanensis</name>
    <dbReference type="NCBI Taxonomy" id="1287068"/>
    <lineage>
        <taxon>Bacteria</taxon>
        <taxon>Bacillati</taxon>
        <taxon>Actinomycetota</taxon>
        <taxon>Actinomycetes</taxon>
        <taxon>Micromonosporales</taxon>
        <taxon>Micromonosporaceae</taxon>
        <taxon>Micromonospora</taxon>
    </lineage>
</organism>
<dbReference type="PROSITE" id="PS00455">
    <property type="entry name" value="AMP_BINDING"/>
    <property type="match status" value="1"/>
</dbReference>
<dbReference type="Gene3D" id="1.10.1200.10">
    <property type="entry name" value="ACP-like"/>
    <property type="match status" value="1"/>
</dbReference>
<dbReference type="InterPro" id="IPR010071">
    <property type="entry name" value="AA_adenyl_dom"/>
</dbReference>
<dbReference type="NCBIfam" id="TIGR01733">
    <property type="entry name" value="AA-adenyl-dom"/>
    <property type="match status" value="1"/>
</dbReference>
<dbReference type="Gene3D" id="1.10.10.1830">
    <property type="entry name" value="Non-ribosomal peptide synthase, adenylation domain"/>
    <property type="match status" value="1"/>
</dbReference>
<keyword evidence="11" id="KW-1185">Reference proteome</keyword>
<dbReference type="PRINTS" id="PR00154">
    <property type="entry name" value="AMPBINDING"/>
</dbReference>
<dbReference type="CDD" id="cd19535">
    <property type="entry name" value="Cyc_NRPS"/>
    <property type="match status" value="1"/>
</dbReference>
<feature type="domain" description="Carrier" evidence="9">
    <location>
        <begin position="1031"/>
        <end position="1112"/>
    </location>
</feature>
<dbReference type="SUPFAM" id="SSF52777">
    <property type="entry name" value="CoA-dependent acyltransferases"/>
    <property type="match status" value="2"/>
</dbReference>
<dbReference type="InterPro" id="IPR057737">
    <property type="entry name" value="Condensation_MtbB-like"/>
</dbReference>
<dbReference type="InterPro" id="IPR025110">
    <property type="entry name" value="AMP-bd_C"/>
</dbReference>
<dbReference type="InterPro" id="IPR009081">
    <property type="entry name" value="PP-bd_ACP"/>
</dbReference>
<evidence type="ECO:0000256" key="4">
    <source>
        <dbReference type="ARBA" id="ARBA00016743"/>
    </source>
</evidence>
<reference evidence="10 11" key="1">
    <citation type="submission" date="2021-01" db="EMBL/GenBank/DDBJ databases">
        <title>Whole genome shotgun sequence of Verrucosispora andamanensis NBRC 109075.</title>
        <authorList>
            <person name="Komaki H."/>
            <person name="Tamura T."/>
        </authorList>
    </citation>
    <scope>NUCLEOTIDE SEQUENCE [LARGE SCALE GENOMIC DNA]</scope>
    <source>
        <strain evidence="10 11">NBRC 109075</strain>
    </source>
</reference>
<dbReference type="SUPFAM" id="SSF56801">
    <property type="entry name" value="Acetyl-CoA synthetase-like"/>
    <property type="match status" value="1"/>
</dbReference>
<dbReference type="Pfam" id="PF00550">
    <property type="entry name" value="PP-binding"/>
    <property type="match status" value="1"/>
</dbReference>
<protein>
    <recommendedName>
        <fullName evidence="4">Phenyloxazoline synthase MbtB</fullName>
    </recommendedName>
    <alternativeName>
        <fullName evidence="8">Mycobactin synthetase protein B</fullName>
    </alternativeName>
</protein>
<proteinExistence type="inferred from homology"/>
<comment type="cofactor">
    <cofactor evidence="1">
        <name>pantetheine 4'-phosphate</name>
        <dbReference type="ChEBI" id="CHEBI:47942"/>
    </cofactor>
</comment>
<evidence type="ECO:0000256" key="2">
    <source>
        <dbReference type="ARBA" id="ARBA00005102"/>
    </source>
</evidence>
<dbReference type="Gene3D" id="3.30.300.30">
    <property type="match status" value="1"/>
</dbReference>
<comment type="pathway">
    <text evidence="2">Siderophore biosynthesis; mycobactin biosynthesis.</text>
</comment>
<gene>
    <name evidence="10" type="ORF">Van01_43060</name>
</gene>
<keyword evidence="7" id="KW-0436">Ligase</keyword>
<dbReference type="Pfam" id="PF00668">
    <property type="entry name" value="Condensation"/>
    <property type="match status" value="1"/>
</dbReference>
<dbReference type="PROSITE" id="PS00012">
    <property type="entry name" value="PHOSPHOPANTETHEINE"/>
    <property type="match status" value="1"/>
</dbReference>
<dbReference type="PANTHER" id="PTHR45527">
    <property type="entry name" value="NONRIBOSOMAL PEPTIDE SYNTHETASE"/>
    <property type="match status" value="1"/>
</dbReference>
<name>A0ABQ4HZN6_9ACTN</name>
<dbReference type="PROSITE" id="PS50075">
    <property type="entry name" value="CARRIER"/>
    <property type="match status" value="1"/>
</dbReference>
<dbReference type="InterPro" id="IPR023213">
    <property type="entry name" value="CAT-like_dom_sf"/>
</dbReference>
<comment type="caution">
    <text evidence="10">The sequence shown here is derived from an EMBL/GenBank/DDBJ whole genome shotgun (WGS) entry which is preliminary data.</text>
</comment>
<dbReference type="Pfam" id="PF18563">
    <property type="entry name" value="TubC_N"/>
    <property type="match status" value="1"/>
</dbReference>
<dbReference type="InterPro" id="IPR041464">
    <property type="entry name" value="TubC_N"/>
</dbReference>
<evidence type="ECO:0000313" key="11">
    <source>
        <dbReference type="Proteomes" id="UP000647017"/>
    </source>
</evidence>
<dbReference type="EMBL" id="BOOZ01000026">
    <property type="protein sequence ID" value="GIJ11092.1"/>
    <property type="molecule type" value="Genomic_DNA"/>
</dbReference>
<dbReference type="Gene3D" id="3.40.50.1820">
    <property type="entry name" value="alpha/beta hydrolase"/>
    <property type="match status" value="1"/>
</dbReference>
<dbReference type="Gene3D" id="3.40.50.12780">
    <property type="entry name" value="N-terminal domain of ligase-like"/>
    <property type="match status" value="1"/>
</dbReference>
<dbReference type="InterPro" id="IPR042099">
    <property type="entry name" value="ANL_N_sf"/>
</dbReference>
<dbReference type="RefSeq" id="WP_204010523.1">
    <property type="nucleotide sequence ID" value="NZ_BOOZ01000026.1"/>
</dbReference>
<dbReference type="CDD" id="cd12114">
    <property type="entry name" value="A_NRPS_TlmIV_like"/>
    <property type="match status" value="1"/>
</dbReference>
<evidence type="ECO:0000256" key="7">
    <source>
        <dbReference type="ARBA" id="ARBA00022598"/>
    </source>
</evidence>
<dbReference type="Pfam" id="PF00501">
    <property type="entry name" value="AMP-binding"/>
    <property type="match status" value="1"/>
</dbReference>
<dbReference type="InterPro" id="IPR044894">
    <property type="entry name" value="TubC_N_sf"/>
</dbReference>
<dbReference type="InterPro" id="IPR020459">
    <property type="entry name" value="AMP-binding"/>
</dbReference>
<sequence>MSAQQLIAELERVGVHLWEDDGQLRFRAAKGVMTPDRAAALRERKQEVLAVLRGNRLPAVVADPANAHAPFPLTDVQTAYLLGRRHGYAYGGVACHLYVEVEYPDLDPGRAEDAWNRLIAHHDMLRAVVHEDGSQQVLPEVPRYRIAVADLRADATEAVNAHLTKVRDELGHQILTTDTWPLFELRLTRAAGRAVLHVSLDFLISDWAGIQILLDQFEHLHRDPTAELPQPELSFRDYLLTERSLRESARYQRDRDYWAARVDTLPPAPELPTLSRAENRTTFSRWSLELTPAAWSALRERAVSAGVTASGAVLAAYAEVIGTWSRRPDFTLNLTLLNRLPLHPHVPALIGDFTSVTLLEAHTCDAPTFADRAQRLGRQLFDDMDHRFFSGVEVIREIARRRSPDEALMPVVFTSAIGIEGATSRESEARLGYGITQTPQVWIDCQALERDGALLVNWDVRDGVFTDGLVDDMFAAFEDLLGRLSRDPEAWRAPAPVPLPTAQVELRRTVNATEGPIPGGLLHEPVFATARRFPDRVAVIDSAGEHTYRELSGRASDIAAYLTGAGVVPGDIVAVALDKELDQIAAVLGVAAVGAAYLPLSTGQPTSRRDRILSDSGAAFLVGGPADGDAPVPSVAVGDIPADSGSFEVTGAPRSPDELAYVIYTSGSTGTPKGVMISHRAALNTIVDITERFGIGSEDRVLGLADLGFDLSVYDLFGTLGVGGTVVLPDPARRGEPAHWAELVVRHRITVWNSVPAQMQMLAHYLSAHPEPAPTLRLALLSGDWIPVTLPDEIRSHIPELKVISLGGATEASIWSIYHPIDTVDTDAPSIPYGLPLRNQTFHVYDHELRDRPDWVAGELYIGGVGVAAGYLNDPERTRERFRTHPVTGERLYRTGDFGRYLPSGVIEFLGREDNQVKIRGHRIELAEVEAALLSHPAVRGAVVLVEGTESLRRRLVAFVVTDGANGGEQPLAELNLDRYLRDLLPDYMCPAAFHPLPAIPVTANGKVDRTALANRLRQAANETTGTAGDEPTEGLEATLAQLWAEVLKVDRVGRNDDFFALGGNSLLSTQLVAMVRERVPQAAGMYFDSLVRELLPDPTVAAMARLLSSTADAPTPEPVQRRVVSPLVRFGEGESDPAVVLVHDATGKLYNFVSLTNLIEPGRKILGLTAGDADTYLRSDPEQLLHRRVAVYARLVRTERPNAVQVVGYGATALLAVEVARELAEAGTRVDQVVLVDPYRISGEVGDAALEYLFARELGVPPTSAGFPDTLAELADHTFTTSSAERIAAMGAAVEIGTDITVARRYEIFRATVAALREHELRPCGLPLTVVGSAPDPELDGLAAELRDRCHAVEGNPGGAGQAEALAGLLNGAAV</sequence>
<comment type="similarity">
    <text evidence="3">Belongs to the ATP-dependent AMP-binding enzyme family. MbtB subfamily.</text>
</comment>
<dbReference type="SUPFAM" id="SSF53474">
    <property type="entry name" value="alpha/beta-Hydrolases"/>
    <property type="match status" value="1"/>
</dbReference>
<dbReference type="InterPro" id="IPR001242">
    <property type="entry name" value="Condensation_dom"/>
</dbReference>
<keyword evidence="5" id="KW-0596">Phosphopantetheine</keyword>
<dbReference type="InterPro" id="IPR006162">
    <property type="entry name" value="Ppantetheine_attach_site"/>
</dbReference>
<dbReference type="Proteomes" id="UP000647017">
    <property type="component" value="Unassembled WGS sequence"/>
</dbReference>
<dbReference type="InterPro" id="IPR020845">
    <property type="entry name" value="AMP-binding_CS"/>
</dbReference>
<evidence type="ECO:0000313" key="10">
    <source>
        <dbReference type="EMBL" id="GIJ11092.1"/>
    </source>
</evidence>
<dbReference type="InterPro" id="IPR029058">
    <property type="entry name" value="AB_hydrolase_fold"/>
</dbReference>
<dbReference type="Pfam" id="PF13193">
    <property type="entry name" value="AMP-binding_C"/>
    <property type="match status" value="1"/>
</dbReference>
<evidence type="ECO:0000256" key="1">
    <source>
        <dbReference type="ARBA" id="ARBA00001957"/>
    </source>
</evidence>
<keyword evidence="6" id="KW-0597">Phosphoprotein</keyword>
<dbReference type="SUPFAM" id="SSF47336">
    <property type="entry name" value="ACP-like"/>
    <property type="match status" value="1"/>
</dbReference>
<evidence type="ECO:0000259" key="9">
    <source>
        <dbReference type="PROSITE" id="PS50075"/>
    </source>
</evidence>
<dbReference type="InterPro" id="IPR000873">
    <property type="entry name" value="AMP-dep_synth/lig_dom"/>
</dbReference>
<dbReference type="PANTHER" id="PTHR45527:SF10">
    <property type="entry name" value="PYOCHELIN SYNTHASE PCHF"/>
    <property type="match status" value="1"/>
</dbReference>
<accession>A0ABQ4HZN6</accession>
<evidence type="ECO:0000256" key="5">
    <source>
        <dbReference type="ARBA" id="ARBA00022450"/>
    </source>
</evidence>
<dbReference type="Gene3D" id="3.30.559.10">
    <property type="entry name" value="Chloramphenicol acetyltransferase-like domain"/>
    <property type="match status" value="1"/>
</dbReference>
<dbReference type="InterPro" id="IPR045851">
    <property type="entry name" value="AMP-bd_C_sf"/>
</dbReference>
<dbReference type="Gene3D" id="3.30.559.30">
    <property type="entry name" value="Nonribosomal peptide synthetase, condensation domain"/>
    <property type="match status" value="1"/>
</dbReference>
<evidence type="ECO:0000256" key="8">
    <source>
        <dbReference type="ARBA" id="ARBA00033440"/>
    </source>
</evidence>